<reference evidence="2" key="1">
    <citation type="submission" date="2016-12" db="EMBL/GenBank/DDBJ databases">
        <title>The genomes of Aspergillus section Nigri reveals drivers in fungal speciation.</title>
        <authorList>
            <consortium name="DOE Joint Genome Institute"/>
            <person name="Vesth T.C."/>
            <person name="Nybo J."/>
            <person name="Theobald S."/>
            <person name="Brandl J."/>
            <person name="Frisvad J.C."/>
            <person name="Nielsen K.F."/>
            <person name="Lyhne E.K."/>
            <person name="Kogle M.E."/>
            <person name="Kuo A."/>
            <person name="Riley R."/>
            <person name="Clum A."/>
            <person name="Nolan M."/>
            <person name="Lipzen A."/>
            <person name="Salamov A."/>
            <person name="Henrissat B."/>
            <person name="Wiebenga A."/>
            <person name="De vries R.P."/>
            <person name="Grigoriev I.V."/>
            <person name="Mortensen U.H."/>
            <person name="Andersen M.R."/>
            <person name="Baker S.E."/>
        </authorList>
    </citation>
    <scope>NUCLEOTIDE SEQUENCE</scope>
    <source>
        <strain evidence="2">IBT 28561</strain>
    </source>
</reference>
<evidence type="ECO:0000313" key="3">
    <source>
        <dbReference type="Proteomes" id="UP000234254"/>
    </source>
</evidence>
<evidence type="ECO:0000313" key="2">
    <source>
        <dbReference type="EMBL" id="PKY02266.1"/>
    </source>
</evidence>
<keyword evidence="1" id="KW-0472">Membrane</keyword>
<accession>A0A2I1CXA8</accession>
<keyword evidence="1" id="KW-0812">Transmembrane</keyword>
<sequence>MFGFAVIPPRNPSLCIPSYGRLLYTTVPAHRLFLFLSLSSSLSLSLSLSLSAGLFCLRCSHSFSYVCPLLSFIWALSWFGIGAKKEQDLIYRLTTC</sequence>
<evidence type="ECO:0000256" key="1">
    <source>
        <dbReference type="SAM" id="Phobius"/>
    </source>
</evidence>
<dbReference type="AlphaFoldDB" id="A0A2I1CXA8"/>
<keyword evidence="3" id="KW-1185">Reference proteome</keyword>
<protein>
    <submittedName>
        <fullName evidence="2">Uncharacterized protein</fullName>
    </submittedName>
</protein>
<dbReference type="VEuPathDB" id="FungiDB:P168DRAFT_44025"/>
<comment type="caution">
    <text evidence="2">The sequence shown here is derived from an EMBL/GenBank/DDBJ whole genome shotgun (WGS) entry which is preliminary data.</text>
</comment>
<feature type="transmembrane region" description="Helical" evidence="1">
    <location>
        <begin position="32"/>
        <end position="56"/>
    </location>
</feature>
<proteinExistence type="predicted"/>
<keyword evidence="1" id="KW-1133">Transmembrane helix</keyword>
<dbReference type="Proteomes" id="UP000234254">
    <property type="component" value="Unassembled WGS sequence"/>
</dbReference>
<dbReference type="GeneID" id="36549474"/>
<organism evidence="2 3">
    <name type="scientific">Aspergillus campestris (strain IBT 28561)</name>
    <dbReference type="NCBI Taxonomy" id="1392248"/>
    <lineage>
        <taxon>Eukaryota</taxon>
        <taxon>Fungi</taxon>
        <taxon>Dikarya</taxon>
        <taxon>Ascomycota</taxon>
        <taxon>Pezizomycotina</taxon>
        <taxon>Eurotiomycetes</taxon>
        <taxon>Eurotiomycetidae</taxon>
        <taxon>Eurotiales</taxon>
        <taxon>Aspergillaceae</taxon>
        <taxon>Aspergillus</taxon>
        <taxon>Aspergillus subgen. Circumdati</taxon>
    </lineage>
</organism>
<dbReference type="EMBL" id="MSFM01000010">
    <property type="protein sequence ID" value="PKY02266.1"/>
    <property type="molecule type" value="Genomic_DNA"/>
</dbReference>
<dbReference type="RefSeq" id="XP_024690860.1">
    <property type="nucleotide sequence ID" value="XM_024841945.1"/>
</dbReference>
<feature type="transmembrane region" description="Helical" evidence="1">
    <location>
        <begin position="63"/>
        <end position="81"/>
    </location>
</feature>
<gene>
    <name evidence="2" type="ORF">P168DRAFT_44025</name>
</gene>
<name>A0A2I1CXA8_ASPC2</name>